<dbReference type="Proteomes" id="UP000014923">
    <property type="component" value="Unassembled WGS sequence"/>
</dbReference>
<proteinExistence type="predicted"/>
<keyword evidence="2" id="KW-1185">Reference proteome</keyword>
<evidence type="ECO:0000313" key="1">
    <source>
        <dbReference type="EMBL" id="CDF57695.1"/>
    </source>
</evidence>
<dbReference type="eggNOG" id="ENOG5033XWH">
    <property type="taxonomic scope" value="Bacteria"/>
</dbReference>
<dbReference type="InterPro" id="IPR017016">
    <property type="entry name" value="UCP033595"/>
</dbReference>
<sequence length="123" mass="14370">MRDVVEIASCRTILDDNKSYVYKYYLVKNCKKINVGDDEFDIKCFGIEVLREEIVDDKVISIEKNWVDYVSTDRTKVLELIIYLQKNEVSPVHLVEIIGEYVDEWVSDFDNEVSKIEAKLVLA</sequence>
<evidence type="ECO:0000313" key="2">
    <source>
        <dbReference type="Proteomes" id="UP000014923"/>
    </source>
</evidence>
<dbReference type="EMBL" id="CAVN010000089">
    <property type="protein sequence ID" value="CDF57695.1"/>
    <property type="molecule type" value="Genomic_DNA"/>
</dbReference>
<protein>
    <submittedName>
        <fullName evidence="1">Uncharacterized protein</fullName>
    </submittedName>
</protein>
<reference evidence="1" key="1">
    <citation type="submission" date="2013-03" db="EMBL/GenBank/DDBJ databases">
        <title>Draft genome sequence of the hydrogen-ethanol-producing anaerobic alkalithermophilic Caloramator celere.</title>
        <authorList>
            <person name="Ciranna A."/>
            <person name="Larjo A."/>
            <person name="Kivisto A."/>
            <person name="Santala V."/>
            <person name="Roos C."/>
            <person name="Karp M."/>
        </authorList>
    </citation>
    <scope>NUCLEOTIDE SEQUENCE [LARGE SCALE GENOMIC DNA]</scope>
    <source>
        <strain evidence="1">DSM 8682</strain>
    </source>
</reference>
<dbReference type="AlphaFoldDB" id="R7RR13"/>
<accession>R7RR13</accession>
<dbReference type="Pfam" id="PF20124">
    <property type="entry name" value="DUF6514"/>
    <property type="match status" value="1"/>
</dbReference>
<gene>
    <name evidence="1" type="ORF">TCEL_01609</name>
</gene>
<comment type="caution">
    <text evidence="1">The sequence shown here is derived from an EMBL/GenBank/DDBJ whole genome shotgun (WGS) entry which is preliminary data.</text>
</comment>
<dbReference type="OrthoDB" id="1954979at2"/>
<organism evidence="1 2">
    <name type="scientific">Thermobrachium celere DSM 8682</name>
    <dbReference type="NCBI Taxonomy" id="941824"/>
    <lineage>
        <taxon>Bacteria</taxon>
        <taxon>Bacillati</taxon>
        <taxon>Bacillota</taxon>
        <taxon>Clostridia</taxon>
        <taxon>Eubacteriales</taxon>
        <taxon>Clostridiaceae</taxon>
        <taxon>Thermobrachium</taxon>
    </lineage>
</organism>
<name>R7RR13_9CLOT</name>
<dbReference type="HOGENOM" id="CLU_165562_0_0_9"/>
<dbReference type="RefSeq" id="WP_018661084.1">
    <property type="nucleotide sequence ID" value="NZ_HF952018.1"/>
</dbReference>